<organism evidence="2 3">
    <name type="scientific">Linum tenue</name>
    <dbReference type="NCBI Taxonomy" id="586396"/>
    <lineage>
        <taxon>Eukaryota</taxon>
        <taxon>Viridiplantae</taxon>
        <taxon>Streptophyta</taxon>
        <taxon>Embryophyta</taxon>
        <taxon>Tracheophyta</taxon>
        <taxon>Spermatophyta</taxon>
        <taxon>Magnoliopsida</taxon>
        <taxon>eudicotyledons</taxon>
        <taxon>Gunneridae</taxon>
        <taxon>Pentapetalae</taxon>
        <taxon>rosids</taxon>
        <taxon>fabids</taxon>
        <taxon>Malpighiales</taxon>
        <taxon>Linaceae</taxon>
        <taxon>Linum</taxon>
    </lineage>
</organism>
<feature type="domain" description="Aminotransferase-like plant mobile" evidence="1">
    <location>
        <begin position="5"/>
        <end position="66"/>
    </location>
</feature>
<dbReference type="Pfam" id="PF10536">
    <property type="entry name" value="PMD"/>
    <property type="match status" value="1"/>
</dbReference>
<protein>
    <recommendedName>
        <fullName evidence="1">Aminotransferase-like plant mobile domain-containing protein</fullName>
    </recommendedName>
</protein>
<name>A0AAV0P087_9ROSI</name>
<comment type="caution">
    <text evidence="2">The sequence shown here is derived from an EMBL/GenBank/DDBJ whole genome shotgun (WGS) entry which is preliminary data.</text>
</comment>
<dbReference type="Proteomes" id="UP001154282">
    <property type="component" value="Unassembled WGS sequence"/>
</dbReference>
<dbReference type="PANTHER" id="PTHR46033:SF8">
    <property type="entry name" value="PROTEIN MAINTENANCE OF MERISTEMS-LIKE"/>
    <property type="match status" value="1"/>
</dbReference>
<accession>A0AAV0P087</accession>
<proteinExistence type="predicted"/>
<dbReference type="GO" id="GO:0010073">
    <property type="term" value="P:meristem maintenance"/>
    <property type="evidence" value="ECO:0007669"/>
    <property type="project" value="InterPro"/>
</dbReference>
<dbReference type="AlphaFoldDB" id="A0AAV0P087"/>
<evidence type="ECO:0000313" key="2">
    <source>
        <dbReference type="EMBL" id="CAI0464542.1"/>
    </source>
</evidence>
<evidence type="ECO:0000259" key="1">
    <source>
        <dbReference type="Pfam" id="PF10536"/>
    </source>
</evidence>
<dbReference type="EMBL" id="CAMGYJ010000008">
    <property type="protein sequence ID" value="CAI0464542.1"/>
    <property type="molecule type" value="Genomic_DNA"/>
</dbReference>
<dbReference type="InterPro" id="IPR019557">
    <property type="entry name" value="AminoTfrase-like_pln_mobile"/>
</dbReference>
<keyword evidence="3" id="KW-1185">Reference proteome</keyword>
<sequence>VKETGIRKLLVCSIQHLDGPLLVAFVVRWQLGTNTFHMPFGEMTITLHDVAVLLGIPVDGHMVVVKV</sequence>
<feature type="non-terminal residue" evidence="2">
    <location>
        <position position="1"/>
    </location>
</feature>
<dbReference type="PANTHER" id="PTHR46033">
    <property type="entry name" value="PROTEIN MAIN-LIKE 2"/>
    <property type="match status" value="1"/>
</dbReference>
<reference evidence="2" key="1">
    <citation type="submission" date="2022-08" db="EMBL/GenBank/DDBJ databases">
        <authorList>
            <person name="Gutierrez-Valencia J."/>
        </authorList>
    </citation>
    <scope>NUCLEOTIDE SEQUENCE</scope>
</reference>
<dbReference type="InterPro" id="IPR044824">
    <property type="entry name" value="MAIN-like"/>
</dbReference>
<evidence type="ECO:0000313" key="3">
    <source>
        <dbReference type="Proteomes" id="UP001154282"/>
    </source>
</evidence>
<gene>
    <name evidence="2" type="ORF">LITE_LOCUS36227</name>
</gene>